<protein>
    <submittedName>
        <fullName evidence="1">RNA polymerase-associated protein</fullName>
        <ecNumber evidence="1">3.6.1.-</ecNumber>
        <ecNumber evidence="1">3.6.4.-</ecNumber>
    </submittedName>
</protein>
<organism evidence="1 2">
    <name type="scientific">Escherichia coli</name>
    <dbReference type="NCBI Taxonomy" id="562"/>
    <lineage>
        <taxon>Bacteria</taxon>
        <taxon>Pseudomonadati</taxon>
        <taxon>Pseudomonadota</taxon>
        <taxon>Gammaproteobacteria</taxon>
        <taxon>Enterobacterales</taxon>
        <taxon>Enterobacteriaceae</taxon>
        <taxon>Escherichia</taxon>
    </lineage>
</organism>
<dbReference type="Proteomes" id="UP000250561">
    <property type="component" value="Unassembled WGS sequence"/>
</dbReference>
<reference evidence="1 2" key="1">
    <citation type="submission" date="2018-06" db="EMBL/GenBank/DDBJ databases">
        <authorList>
            <consortium name="Pathogen Informatics"/>
            <person name="Doyle S."/>
        </authorList>
    </citation>
    <scope>NUCLEOTIDE SEQUENCE [LARGE SCALE GENOMIC DNA]</scope>
    <source>
        <strain evidence="1 2">NCTC11126</strain>
    </source>
</reference>
<dbReference type="AlphaFoldDB" id="A0A2X1JLE8"/>
<dbReference type="EMBL" id="UARS01000007">
    <property type="protein sequence ID" value="SPW47970.1"/>
    <property type="molecule type" value="Genomic_DNA"/>
</dbReference>
<dbReference type="EC" id="3.6.1.-" evidence="1"/>
<name>A0A2X1JLE8_ECOLX</name>
<accession>A0A2X1JLE8</accession>
<sequence>MLMDRHGTSRVLFRNTRNGVKGFPKRELHTIKLRYRRSIRRLLKSPALWAHVKVRKIVLAICSTRSVFIRNLKVITPPGGTSIRALSG</sequence>
<evidence type="ECO:0000313" key="1">
    <source>
        <dbReference type="EMBL" id="SPW47970.1"/>
    </source>
</evidence>
<gene>
    <name evidence="1" type="primary">rapA_3</name>
    <name evidence="1" type="ORF">NCTC11126_03465</name>
</gene>
<keyword evidence="1" id="KW-0378">Hydrolase</keyword>
<evidence type="ECO:0000313" key="2">
    <source>
        <dbReference type="Proteomes" id="UP000250561"/>
    </source>
</evidence>
<proteinExistence type="predicted"/>
<dbReference type="GO" id="GO:0016787">
    <property type="term" value="F:hydrolase activity"/>
    <property type="evidence" value="ECO:0007669"/>
    <property type="project" value="UniProtKB-KW"/>
</dbReference>
<dbReference type="EC" id="3.6.4.-" evidence="1"/>